<dbReference type="PANTHER" id="PTHR24356:SF1">
    <property type="entry name" value="SERINE_THREONINE-PROTEIN KINASE GREATWALL"/>
    <property type="match status" value="1"/>
</dbReference>
<dbReference type="Gene3D" id="1.10.510.10">
    <property type="entry name" value="Transferase(Phosphotransferase) domain 1"/>
    <property type="match status" value="1"/>
</dbReference>
<dbReference type="GO" id="GO:0005634">
    <property type="term" value="C:nucleus"/>
    <property type="evidence" value="ECO:0007669"/>
    <property type="project" value="TreeGrafter"/>
</dbReference>
<dbReference type="InterPro" id="IPR011009">
    <property type="entry name" value="Kinase-like_dom_sf"/>
</dbReference>
<dbReference type="GO" id="GO:0035556">
    <property type="term" value="P:intracellular signal transduction"/>
    <property type="evidence" value="ECO:0007669"/>
    <property type="project" value="TreeGrafter"/>
</dbReference>
<evidence type="ECO:0000256" key="6">
    <source>
        <dbReference type="ARBA" id="ARBA00022741"/>
    </source>
</evidence>
<evidence type="ECO:0000256" key="8">
    <source>
        <dbReference type="ARBA" id="ARBA00022840"/>
    </source>
</evidence>
<dbReference type="OrthoDB" id="162894at2759"/>
<dbReference type="InterPro" id="IPR000961">
    <property type="entry name" value="AGC-kinase_C"/>
</dbReference>
<evidence type="ECO:0000256" key="4">
    <source>
        <dbReference type="ARBA" id="ARBA00022527"/>
    </source>
</evidence>
<dbReference type="GO" id="GO:0005524">
    <property type="term" value="F:ATP binding"/>
    <property type="evidence" value="ECO:0007669"/>
    <property type="project" value="UniProtKB-KW"/>
</dbReference>
<comment type="catalytic activity">
    <reaction evidence="11">
        <text>L-seryl-[protein] + ATP = O-phospho-L-seryl-[protein] + ADP + H(+)</text>
        <dbReference type="Rhea" id="RHEA:17989"/>
        <dbReference type="Rhea" id="RHEA-COMP:9863"/>
        <dbReference type="Rhea" id="RHEA-COMP:11604"/>
        <dbReference type="ChEBI" id="CHEBI:15378"/>
        <dbReference type="ChEBI" id="CHEBI:29999"/>
        <dbReference type="ChEBI" id="CHEBI:30616"/>
        <dbReference type="ChEBI" id="CHEBI:83421"/>
        <dbReference type="ChEBI" id="CHEBI:456216"/>
        <dbReference type="EC" id="2.7.11.1"/>
    </reaction>
</comment>
<keyword evidence="4" id="KW-0723">Serine/threonine-protein kinase</keyword>
<dbReference type="InterPro" id="IPR050236">
    <property type="entry name" value="Ser_Thr_kinase_AGC"/>
</dbReference>
<dbReference type="PROSITE" id="PS51285">
    <property type="entry name" value="AGC_KINASE_CTER"/>
    <property type="match status" value="1"/>
</dbReference>
<evidence type="ECO:0000256" key="5">
    <source>
        <dbReference type="ARBA" id="ARBA00022679"/>
    </source>
</evidence>
<evidence type="ECO:0000256" key="3">
    <source>
        <dbReference type="ARBA" id="ARBA00022148"/>
    </source>
</evidence>
<keyword evidence="15" id="KW-1185">Reference proteome</keyword>
<evidence type="ECO:0000256" key="2">
    <source>
        <dbReference type="ARBA" id="ARBA00012513"/>
    </source>
</evidence>
<evidence type="ECO:0000259" key="13">
    <source>
        <dbReference type="PROSITE" id="PS51285"/>
    </source>
</evidence>
<evidence type="ECO:0000256" key="11">
    <source>
        <dbReference type="ARBA" id="ARBA00048679"/>
    </source>
</evidence>
<dbReference type="PANTHER" id="PTHR24356">
    <property type="entry name" value="SERINE/THREONINE-PROTEIN KINASE"/>
    <property type="match status" value="1"/>
</dbReference>
<evidence type="ECO:0000313" key="14">
    <source>
        <dbReference type="EMBL" id="QQP51997.1"/>
    </source>
</evidence>
<dbReference type="Gene3D" id="3.30.200.20">
    <property type="entry name" value="Phosphorylase Kinase, domain 1"/>
    <property type="match status" value="1"/>
</dbReference>
<protein>
    <recommendedName>
        <fullName evidence="3">Serine/threonine-protein kinase greatwall</fullName>
        <ecNumber evidence="2">2.7.11.1</ecNumber>
    </recommendedName>
    <alternativeName>
        <fullName evidence="9">Microtubule-associated serine/threonine-protein kinase-like</fullName>
    </alternativeName>
</protein>
<name>A0A7T8HL90_CALRO</name>
<comment type="similarity">
    <text evidence="1">Belongs to the protein kinase superfamily. AGC Ser/Thr protein kinase family.</text>
</comment>
<keyword evidence="8" id="KW-0067">ATP-binding</keyword>
<feature type="domain" description="Protein kinase" evidence="12">
    <location>
        <begin position="1"/>
        <end position="115"/>
    </location>
</feature>
<evidence type="ECO:0000256" key="7">
    <source>
        <dbReference type="ARBA" id="ARBA00022777"/>
    </source>
</evidence>
<dbReference type="AlphaFoldDB" id="A0A7T8HL90"/>
<keyword evidence="7" id="KW-0418">Kinase</keyword>
<dbReference type="GO" id="GO:0004674">
    <property type="term" value="F:protein serine/threonine kinase activity"/>
    <property type="evidence" value="ECO:0007669"/>
    <property type="project" value="UniProtKB-KW"/>
</dbReference>
<dbReference type="Proteomes" id="UP000595437">
    <property type="component" value="Chromosome 3"/>
</dbReference>
<dbReference type="Pfam" id="PF00069">
    <property type="entry name" value="Pkinase"/>
    <property type="match status" value="1"/>
</dbReference>
<gene>
    <name evidence="14" type="ORF">FKW44_003981</name>
</gene>
<comment type="catalytic activity">
    <reaction evidence="10">
        <text>L-threonyl-[protein] + ATP = O-phospho-L-threonyl-[protein] + ADP + H(+)</text>
        <dbReference type="Rhea" id="RHEA:46608"/>
        <dbReference type="Rhea" id="RHEA-COMP:11060"/>
        <dbReference type="Rhea" id="RHEA-COMP:11605"/>
        <dbReference type="ChEBI" id="CHEBI:15378"/>
        <dbReference type="ChEBI" id="CHEBI:30013"/>
        <dbReference type="ChEBI" id="CHEBI:30616"/>
        <dbReference type="ChEBI" id="CHEBI:61977"/>
        <dbReference type="ChEBI" id="CHEBI:456216"/>
        <dbReference type="EC" id="2.7.11.1"/>
    </reaction>
</comment>
<keyword evidence="5" id="KW-0808">Transferase</keyword>
<dbReference type="EC" id="2.7.11.1" evidence="2"/>
<keyword evidence="6" id="KW-0547">Nucleotide-binding</keyword>
<proteinExistence type="inferred from homology"/>
<reference evidence="15" key="1">
    <citation type="submission" date="2021-01" db="EMBL/GenBank/DDBJ databases">
        <title>Caligus Genome Assembly.</title>
        <authorList>
            <person name="Gallardo-Escarate C."/>
        </authorList>
    </citation>
    <scope>NUCLEOTIDE SEQUENCE [LARGE SCALE GENOMIC DNA]</scope>
</reference>
<dbReference type="PROSITE" id="PS50011">
    <property type="entry name" value="PROTEIN_KINASE_DOM"/>
    <property type="match status" value="1"/>
</dbReference>
<evidence type="ECO:0000256" key="10">
    <source>
        <dbReference type="ARBA" id="ARBA00047899"/>
    </source>
</evidence>
<evidence type="ECO:0000313" key="15">
    <source>
        <dbReference type="Proteomes" id="UP000595437"/>
    </source>
</evidence>
<dbReference type="EMBL" id="CP045892">
    <property type="protein sequence ID" value="QQP51997.1"/>
    <property type="molecule type" value="Genomic_DNA"/>
</dbReference>
<accession>A0A7T8HL90</accession>
<dbReference type="InterPro" id="IPR000719">
    <property type="entry name" value="Prot_kinase_dom"/>
</dbReference>
<evidence type="ECO:0000256" key="9">
    <source>
        <dbReference type="ARBA" id="ARBA00033099"/>
    </source>
</evidence>
<dbReference type="SUPFAM" id="SSF56112">
    <property type="entry name" value="Protein kinase-like (PK-like)"/>
    <property type="match status" value="1"/>
</dbReference>
<organism evidence="14 15">
    <name type="scientific">Caligus rogercresseyi</name>
    <name type="common">Sea louse</name>
    <dbReference type="NCBI Taxonomy" id="217165"/>
    <lineage>
        <taxon>Eukaryota</taxon>
        <taxon>Metazoa</taxon>
        <taxon>Ecdysozoa</taxon>
        <taxon>Arthropoda</taxon>
        <taxon>Crustacea</taxon>
        <taxon>Multicrustacea</taxon>
        <taxon>Hexanauplia</taxon>
        <taxon>Copepoda</taxon>
        <taxon>Siphonostomatoida</taxon>
        <taxon>Caligidae</taxon>
        <taxon>Caligus</taxon>
    </lineage>
</organism>
<feature type="domain" description="AGC-kinase C-terminal" evidence="13">
    <location>
        <begin position="117"/>
        <end position="160"/>
    </location>
</feature>
<evidence type="ECO:0000259" key="12">
    <source>
        <dbReference type="PROSITE" id="PS50011"/>
    </source>
</evidence>
<evidence type="ECO:0000256" key="1">
    <source>
        <dbReference type="ARBA" id="ARBA00009903"/>
    </source>
</evidence>
<sequence length="160" mass="18467">MLGSTPPQSFIPPPPNLLSSRRRLLGTPDYLAPELLLRRPHTEAVDWWGLGVCLYEFLIGVPPFSDETPEAVFRNILELRLEWPEEEEEALPPELLTLDPEKRAKFRELQGMPLFAGIQNWENLHDSPPPFIPQPDNDQDTGYFESRNRLQKLRVSQIDI</sequence>